<reference evidence="1 2" key="1">
    <citation type="submission" date="2022-03" db="EMBL/GenBank/DDBJ databases">
        <title>A chromosomal length assembly of Cordylochernes scorpioides.</title>
        <authorList>
            <person name="Zeh D."/>
            <person name="Zeh J."/>
        </authorList>
    </citation>
    <scope>NUCLEOTIDE SEQUENCE [LARGE SCALE GENOMIC DNA]</scope>
    <source>
        <strain evidence="1">IN4F17</strain>
        <tissue evidence="1">Whole Body</tissue>
    </source>
</reference>
<organism evidence="1 2">
    <name type="scientific">Cordylochernes scorpioides</name>
    <dbReference type="NCBI Taxonomy" id="51811"/>
    <lineage>
        <taxon>Eukaryota</taxon>
        <taxon>Metazoa</taxon>
        <taxon>Ecdysozoa</taxon>
        <taxon>Arthropoda</taxon>
        <taxon>Chelicerata</taxon>
        <taxon>Arachnida</taxon>
        <taxon>Pseudoscorpiones</taxon>
        <taxon>Cheliferoidea</taxon>
        <taxon>Chernetidae</taxon>
        <taxon>Cordylochernes</taxon>
    </lineage>
</organism>
<evidence type="ECO:0000313" key="1">
    <source>
        <dbReference type="EMBL" id="UYV83200.1"/>
    </source>
</evidence>
<proteinExistence type="predicted"/>
<evidence type="ECO:0000313" key="2">
    <source>
        <dbReference type="Proteomes" id="UP001235939"/>
    </source>
</evidence>
<dbReference type="EMBL" id="CP092885">
    <property type="protein sequence ID" value="UYV83200.1"/>
    <property type="molecule type" value="Genomic_DNA"/>
</dbReference>
<protein>
    <submittedName>
        <fullName evidence="1">Uncharacterized protein</fullName>
    </submittedName>
</protein>
<accession>A0ABY6LPQ0</accession>
<keyword evidence="2" id="KW-1185">Reference proteome</keyword>
<gene>
    <name evidence="1" type="ORF">LAZ67_23000164</name>
</gene>
<dbReference type="Proteomes" id="UP001235939">
    <property type="component" value="Chromosome 23"/>
</dbReference>
<name>A0ABY6LPQ0_9ARAC</name>
<sequence length="77" mass="9087">MERIFQFTCHMGKSSNHFAGARARHRHLKTTIGRIVTEDLKLKKTPVKFIPRYLTNERNLCRHATCEDMLEMTRTDP</sequence>